<comment type="caution">
    <text evidence="1">The sequence shown here is derived from an EMBL/GenBank/DDBJ whole genome shotgun (WGS) entry which is preliminary data.</text>
</comment>
<evidence type="ECO:0000313" key="2">
    <source>
        <dbReference type="Proteomes" id="UP000263268"/>
    </source>
</evidence>
<name>A0A3D6BNP7_9FLAO</name>
<organism evidence="1 2">
    <name type="scientific">Xanthomarina gelatinilytica</name>
    <dbReference type="NCBI Taxonomy" id="1137281"/>
    <lineage>
        <taxon>Bacteria</taxon>
        <taxon>Pseudomonadati</taxon>
        <taxon>Bacteroidota</taxon>
        <taxon>Flavobacteriia</taxon>
        <taxon>Flavobacteriales</taxon>
        <taxon>Flavobacteriaceae</taxon>
        <taxon>Xanthomarina</taxon>
    </lineage>
</organism>
<protein>
    <recommendedName>
        <fullName evidence="3">Lipoprotein</fullName>
    </recommendedName>
</protein>
<dbReference type="AlphaFoldDB" id="A0A3D6BNP7"/>
<gene>
    <name evidence="1" type="ORF">DHV22_01140</name>
</gene>
<dbReference type="EMBL" id="DPRK01000019">
    <property type="protein sequence ID" value="HCY80297.1"/>
    <property type="molecule type" value="Genomic_DNA"/>
</dbReference>
<dbReference type="Proteomes" id="UP000263268">
    <property type="component" value="Unassembled WGS sequence"/>
</dbReference>
<sequence>MQKKSYLIIVLAILSFSCNNVEKSKKDTDQSSKKLDVVKKLSVSFNFKTNKADVFKIMMNNIVVDELQKKNIEIFENVIPSSNVDAIVAKFDPGNMSNNIVFHLGNKTIKEVEIKSILVSYGNNQYNISTAKDLSKYFVFNQFIERDSLSKKLIIKKVDGKLFPFFTMKQNLIKLLKGE</sequence>
<evidence type="ECO:0000313" key="1">
    <source>
        <dbReference type="EMBL" id="HCY80297.1"/>
    </source>
</evidence>
<reference evidence="1 2" key="1">
    <citation type="journal article" date="2018" name="Nat. Biotechnol.">
        <title>A standardized bacterial taxonomy based on genome phylogeny substantially revises the tree of life.</title>
        <authorList>
            <person name="Parks D.H."/>
            <person name="Chuvochina M."/>
            <person name="Waite D.W."/>
            <person name="Rinke C."/>
            <person name="Skarshewski A."/>
            <person name="Chaumeil P.A."/>
            <person name="Hugenholtz P."/>
        </authorList>
    </citation>
    <scope>NUCLEOTIDE SEQUENCE [LARGE SCALE GENOMIC DNA]</scope>
    <source>
        <strain evidence="1">UBA10227</strain>
    </source>
</reference>
<proteinExistence type="predicted"/>
<accession>A0A3D6BNP7</accession>
<evidence type="ECO:0008006" key="3">
    <source>
        <dbReference type="Google" id="ProtNLM"/>
    </source>
</evidence>
<dbReference type="PROSITE" id="PS51257">
    <property type="entry name" value="PROKAR_LIPOPROTEIN"/>
    <property type="match status" value="1"/>
</dbReference>